<dbReference type="EMBL" id="CP036276">
    <property type="protein sequence ID" value="QDU44407.1"/>
    <property type="molecule type" value="Genomic_DNA"/>
</dbReference>
<feature type="chain" id="PRO_5021768149" description="Carboxypeptidase regulatory-like domain-containing protein" evidence="1">
    <location>
        <begin position="21"/>
        <end position="172"/>
    </location>
</feature>
<feature type="signal peptide" evidence="1">
    <location>
        <begin position="1"/>
        <end position="20"/>
    </location>
</feature>
<protein>
    <recommendedName>
        <fullName evidence="4">Carboxypeptidase regulatory-like domain-containing protein</fullName>
    </recommendedName>
</protein>
<evidence type="ECO:0000313" key="2">
    <source>
        <dbReference type="EMBL" id="QDU44407.1"/>
    </source>
</evidence>
<gene>
    <name evidence="2" type="ORF">Mal52_28880</name>
</gene>
<dbReference type="KEGG" id="sdyn:Mal52_28880"/>
<name>A0A517ZPK2_9PLAN</name>
<evidence type="ECO:0008006" key="4">
    <source>
        <dbReference type="Google" id="ProtNLM"/>
    </source>
</evidence>
<keyword evidence="1" id="KW-0732">Signal</keyword>
<keyword evidence="3" id="KW-1185">Reference proteome</keyword>
<proteinExistence type="predicted"/>
<sequence length="172" mass="18571" precursor="true">MLQTKLSRLLLLLLVPVLIAGCSKGPDGPTPPKTSVVSGTVLVNGKPAPVIEYGQIELKLYPKGRDPKPGERIPKCLADKDGNFVFNSYRAGDGAVPGEYVLTMEMLRVALGGLFGPDRFGNNFNSPSSTDPRFQVTVVDDEPTVIPTIDIKLDELKQQPAHKYASPAGKRE</sequence>
<reference evidence="2 3" key="1">
    <citation type="submission" date="2019-02" db="EMBL/GenBank/DDBJ databases">
        <title>Deep-cultivation of Planctomycetes and their phenomic and genomic characterization uncovers novel biology.</title>
        <authorList>
            <person name="Wiegand S."/>
            <person name="Jogler M."/>
            <person name="Boedeker C."/>
            <person name="Pinto D."/>
            <person name="Vollmers J."/>
            <person name="Rivas-Marin E."/>
            <person name="Kohn T."/>
            <person name="Peeters S.H."/>
            <person name="Heuer A."/>
            <person name="Rast P."/>
            <person name="Oberbeckmann S."/>
            <person name="Bunk B."/>
            <person name="Jeske O."/>
            <person name="Meyerdierks A."/>
            <person name="Storesund J.E."/>
            <person name="Kallscheuer N."/>
            <person name="Luecker S."/>
            <person name="Lage O.M."/>
            <person name="Pohl T."/>
            <person name="Merkel B.J."/>
            <person name="Hornburger P."/>
            <person name="Mueller R.-W."/>
            <person name="Bruemmer F."/>
            <person name="Labrenz M."/>
            <person name="Spormann A.M."/>
            <person name="Op den Camp H."/>
            <person name="Overmann J."/>
            <person name="Amann R."/>
            <person name="Jetten M.S.M."/>
            <person name="Mascher T."/>
            <person name="Medema M.H."/>
            <person name="Devos D.P."/>
            <person name="Kaster A.-K."/>
            <person name="Ovreas L."/>
            <person name="Rohde M."/>
            <person name="Galperin M.Y."/>
            <person name="Jogler C."/>
        </authorList>
    </citation>
    <scope>NUCLEOTIDE SEQUENCE [LARGE SCALE GENOMIC DNA]</scope>
    <source>
        <strain evidence="2 3">Mal52</strain>
    </source>
</reference>
<dbReference type="PROSITE" id="PS51257">
    <property type="entry name" value="PROKAR_LIPOPROTEIN"/>
    <property type="match status" value="1"/>
</dbReference>
<accession>A0A517ZPK2</accession>
<dbReference type="Proteomes" id="UP000319383">
    <property type="component" value="Chromosome"/>
</dbReference>
<organism evidence="2 3">
    <name type="scientific">Symmachiella dynata</name>
    <dbReference type="NCBI Taxonomy" id="2527995"/>
    <lineage>
        <taxon>Bacteria</taxon>
        <taxon>Pseudomonadati</taxon>
        <taxon>Planctomycetota</taxon>
        <taxon>Planctomycetia</taxon>
        <taxon>Planctomycetales</taxon>
        <taxon>Planctomycetaceae</taxon>
        <taxon>Symmachiella</taxon>
    </lineage>
</organism>
<evidence type="ECO:0000313" key="3">
    <source>
        <dbReference type="Proteomes" id="UP000319383"/>
    </source>
</evidence>
<evidence type="ECO:0000256" key="1">
    <source>
        <dbReference type="SAM" id="SignalP"/>
    </source>
</evidence>
<dbReference type="AlphaFoldDB" id="A0A517ZPK2"/>